<dbReference type="SMART" id="SM00829">
    <property type="entry name" value="PKS_ER"/>
    <property type="match status" value="1"/>
</dbReference>
<dbReference type="SUPFAM" id="SSF51735">
    <property type="entry name" value="NAD(P)-binding Rossmann-fold domains"/>
    <property type="match status" value="1"/>
</dbReference>
<dbReference type="RefSeq" id="WP_056949566.1">
    <property type="nucleotide sequence ID" value="NZ_AZEB01000025.1"/>
</dbReference>
<dbReference type="PATRIC" id="fig|1423766.4.peg.1498"/>
<evidence type="ECO:0000256" key="1">
    <source>
        <dbReference type="ARBA" id="ARBA00022857"/>
    </source>
</evidence>
<accession>A0A0R1NJ28</accession>
<name>A0A0R1NJ28_9LACO</name>
<evidence type="ECO:0000256" key="2">
    <source>
        <dbReference type="ARBA" id="ARBA00023002"/>
    </source>
</evidence>
<evidence type="ECO:0000259" key="3">
    <source>
        <dbReference type="SMART" id="SM00829"/>
    </source>
</evidence>
<dbReference type="AlphaFoldDB" id="A0A0R1NJ28"/>
<dbReference type="PANTHER" id="PTHR48106">
    <property type="entry name" value="QUINONE OXIDOREDUCTASE PIG3-RELATED"/>
    <property type="match status" value="1"/>
</dbReference>
<feature type="domain" description="Enoyl reductase (ER)" evidence="3">
    <location>
        <begin position="11"/>
        <end position="303"/>
    </location>
</feature>
<evidence type="ECO:0000313" key="4">
    <source>
        <dbReference type="EMBL" id="KRL20503.1"/>
    </source>
</evidence>
<dbReference type="Proteomes" id="UP000051439">
    <property type="component" value="Unassembled WGS sequence"/>
</dbReference>
<dbReference type="EMBL" id="AZEB01000025">
    <property type="protein sequence ID" value="KRL20503.1"/>
    <property type="molecule type" value="Genomic_DNA"/>
</dbReference>
<dbReference type="PANTHER" id="PTHR48106:SF18">
    <property type="entry name" value="QUINONE OXIDOREDUCTASE PIG3"/>
    <property type="match status" value="1"/>
</dbReference>
<reference evidence="4 5" key="1">
    <citation type="journal article" date="2015" name="Genome Announc.">
        <title>Expanding the biotechnology potential of lactobacilli through comparative genomics of 213 strains and associated genera.</title>
        <authorList>
            <person name="Sun Z."/>
            <person name="Harris H.M."/>
            <person name="McCann A."/>
            <person name="Guo C."/>
            <person name="Argimon S."/>
            <person name="Zhang W."/>
            <person name="Yang X."/>
            <person name="Jeffery I.B."/>
            <person name="Cooney J.C."/>
            <person name="Kagawa T.F."/>
            <person name="Liu W."/>
            <person name="Song Y."/>
            <person name="Salvetti E."/>
            <person name="Wrobel A."/>
            <person name="Rasinkangas P."/>
            <person name="Parkhill J."/>
            <person name="Rea M.C."/>
            <person name="O'Sullivan O."/>
            <person name="Ritari J."/>
            <person name="Douillard F.P."/>
            <person name="Paul Ross R."/>
            <person name="Yang R."/>
            <person name="Briner A.E."/>
            <person name="Felis G.E."/>
            <person name="de Vos W.M."/>
            <person name="Barrangou R."/>
            <person name="Klaenhammer T.R."/>
            <person name="Caufield P.W."/>
            <person name="Cui Y."/>
            <person name="Zhang H."/>
            <person name="O'Toole P.W."/>
        </authorList>
    </citation>
    <scope>NUCLEOTIDE SEQUENCE [LARGE SCALE GENOMIC DNA]</scope>
    <source>
        <strain evidence="4 5">DSM 19906</strain>
    </source>
</reference>
<dbReference type="InterPro" id="IPR020843">
    <property type="entry name" value="ER"/>
</dbReference>
<dbReference type="InterPro" id="IPR036291">
    <property type="entry name" value="NAD(P)-bd_dom_sf"/>
</dbReference>
<dbReference type="GO" id="GO:0016651">
    <property type="term" value="F:oxidoreductase activity, acting on NAD(P)H"/>
    <property type="evidence" value="ECO:0007669"/>
    <property type="project" value="TreeGrafter"/>
</dbReference>
<keyword evidence="5" id="KW-1185">Reference proteome</keyword>
<gene>
    <name evidence="4" type="ORF">FC98_GL001445</name>
</gene>
<organism evidence="4 5">
    <name type="scientific">Lentilactobacillus kisonensis DSM 19906 = JCM 15041</name>
    <dbReference type="NCBI Taxonomy" id="1423766"/>
    <lineage>
        <taxon>Bacteria</taxon>
        <taxon>Bacillati</taxon>
        <taxon>Bacillota</taxon>
        <taxon>Bacilli</taxon>
        <taxon>Lactobacillales</taxon>
        <taxon>Lactobacillaceae</taxon>
        <taxon>Lentilactobacillus</taxon>
    </lineage>
</organism>
<dbReference type="InterPro" id="IPR011032">
    <property type="entry name" value="GroES-like_sf"/>
</dbReference>
<keyword evidence="2" id="KW-0560">Oxidoreductase</keyword>
<protein>
    <submittedName>
        <fullName evidence="4">GroES-like protein</fullName>
    </submittedName>
</protein>
<comment type="caution">
    <text evidence="4">The sequence shown here is derived from an EMBL/GenBank/DDBJ whole genome shotgun (WGS) entry which is preliminary data.</text>
</comment>
<dbReference type="SUPFAM" id="SSF50129">
    <property type="entry name" value="GroES-like"/>
    <property type="match status" value="1"/>
</dbReference>
<dbReference type="Pfam" id="PF13602">
    <property type="entry name" value="ADH_zinc_N_2"/>
    <property type="match status" value="1"/>
</dbReference>
<dbReference type="GO" id="GO:0070402">
    <property type="term" value="F:NADPH binding"/>
    <property type="evidence" value="ECO:0007669"/>
    <property type="project" value="TreeGrafter"/>
</dbReference>
<dbReference type="Gene3D" id="3.40.50.720">
    <property type="entry name" value="NAD(P)-binding Rossmann-like Domain"/>
    <property type="match status" value="1"/>
</dbReference>
<dbReference type="Gene3D" id="3.90.180.10">
    <property type="entry name" value="Medium-chain alcohol dehydrogenases, catalytic domain"/>
    <property type="match status" value="1"/>
</dbReference>
<sequence length="305" mass="33028">MKAIIQENYDGIHGLVIRDIPDPAKGPLSAIIETKYTPVLPYDILTEEGKLKGMRPTKLPMVIGYGFGGRVKEVGGLRNSRLIGQKVIGVNFSGSNSEWINATIPPLLFKVPDQVSIADATTIIGGADAALYASNQIKVTAQDTVLITGAAGGVGTYLIQLLVNEGAVVIAVGHSSNHQFLTDIGAKYVINYDEPFAPQLMRVPIVDKVIDTVGSKTLLDGLSDYYEGLTIFSLSLTDYRPMKLNQSFSFGNGGIGLSGYHQLLLELASGRLKAYVHSQFDFNEVIEAQQMLKDTHVQGRVLLNY</sequence>
<keyword evidence="1" id="KW-0521">NADP</keyword>
<evidence type="ECO:0000313" key="5">
    <source>
        <dbReference type="Proteomes" id="UP000051439"/>
    </source>
</evidence>
<proteinExistence type="predicted"/>